<keyword evidence="3" id="KW-0540">Nuclease</keyword>
<reference evidence="4" key="1">
    <citation type="journal article" date="2019" name="Int. J. Syst. Evol. Microbiol.">
        <title>The Global Catalogue of Microorganisms (GCM) 10K type strain sequencing project: providing services to taxonomists for standard genome sequencing and annotation.</title>
        <authorList>
            <consortium name="The Broad Institute Genomics Platform"/>
            <consortium name="The Broad Institute Genome Sequencing Center for Infectious Disease"/>
            <person name="Wu L."/>
            <person name="Ma J."/>
        </authorList>
    </citation>
    <scope>NUCLEOTIDE SEQUENCE [LARGE SCALE GENOMIC DNA]</scope>
    <source>
        <strain evidence="4">JCM 16014</strain>
    </source>
</reference>
<dbReference type="InterPro" id="IPR011396">
    <property type="entry name" value="PT_DNA_restrict"/>
</dbReference>
<keyword evidence="3" id="KW-0255">Endonuclease</keyword>
<proteinExistence type="predicted"/>
<keyword evidence="3" id="KW-0378">Hydrolase</keyword>
<protein>
    <submittedName>
        <fullName evidence="3">HNH endonuclease</fullName>
    </submittedName>
</protein>
<dbReference type="EMBL" id="BAAAQN010000012">
    <property type="protein sequence ID" value="GAA2026027.1"/>
    <property type="molecule type" value="Genomic_DNA"/>
</dbReference>
<dbReference type="Proteomes" id="UP001500751">
    <property type="component" value="Unassembled WGS sequence"/>
</dbReference>
<comment type="caution">
    <text evidence="3">The sequence shown here is derived from an EMBL/GenBank/DDBJ whole genome shotgun (WGS) entry which is preliminary data.</text>
</comment>
<dbReference type="Pfam" id="PF26340">
    <property type="entry name" value="DNA-SBD_ScoMcrA"/>
    <property type="match status" value="1"/>
</dbReference>
<dbReference type="InterPro" id="IPR003615">
    <property type="entry name" value="HNH_nuc"/>
</dbReference>
<feature type="domain" description="ScoMcrA-like DNA sulfur-binding" evidence="2">
    <location>
        <begin position="4"/>
        <end position="148"/>
    </location>
</feature>
<dbReference type="PIRSF" id="PIRSF030850">
    <property type="entry name" value="UCP030850"/>
    <property type="match status" value="1"/>
</dbReference>
<evidence type="ECO:0000259" key="2">
    <source>
        <dbReference type="Pfam" id="PF26340"/>
    </source>
</evidence>
<gene>
    <name evidence="3" type="ORF">GCM10009839_25410</name>
</gene>
<dbReference type="RefSeq" id="WP_344665751.1">
    <property type="nucleotide sequence ID" value="NZ_BAAAQN010000012.1"/>
</dbReference>
<evidence type="ECO:0000313" key="4">
    <source>
        <dbReference type="Proteomes" id="UP001500751"/>
    </source>
</evidence>
<sequence>MDWLGRVEGIRRWSRGGERAPHKPLLLLLALGRLQHDGDGPLRFTDIEADLGHLLREFGPPRATSPGYPFHHLTNDGLWVVTTENGEGSPGPGLTDLRRSGAAGRLDPEFARSLATDPHLLAQVVRVLLDANFPPSLHAEICAAAGLDLEAAELASTTAPLPARRARSAEFRRDVLLAYEYRCSFCGYDGLLRNTAVGIDAAHVRWWAFDGPDTVANGLALCSLHHKLFDKGVLGLDEQHRVTVSAHFIGRSPSARTIVLDLLGHPMLGPQPGFDPLDPTHVTWHRQQVFQLPARQEAGA</sequence>
<name>A0ABP5FIT6_9ACTN</name>
<dbReference type="Pfam" id="PF13391">
    <property type="entry name" value="HNH_2"/>
    <property type="match status" value="1"/>
</dbReference>
<dbReference type="CDD" id="cd00085">
    <property type="entry name" value="HNHc"/>
    <property type="match status" value="1"/>
</dbReference>
<feature type="domain" description="HNH nuclease" evidence="1">
    <location>
        <begin position="183"/>
        <end position="236"/>
    </location>
</feature>
<evidence type="ECO:0000259" key="1">
    <source>
        <dbReference type="Pfam" id="PF13391"/>
    </source>
</evidence>
<accession>A0ABP5FIT6</accession>
<organism evidence="3 4">
    <name type="scientific">Catenulispora yoronensis</name>
    <dbReference type="NCBI Taxonomy" id="450799"/>
    <lineage>
        <taxon>Bacteria</taxon>
        <taxon>Bacillati</taxon>
        <taxon>Actinomycetota</taxon>
        <taxon>Actinomycetes</taxon>
        <taxon>Catenulisporales</taxon>
        <taxon>Catenulisporaceae</taxon>
        <taxon>Catenulispora</taxon>
    </lineage>
</organism>
<dbReference type="GO" id="GO:0004519">
    <property type="term" value="F:endonuclease activity"/>
    <property type="evidence" value="ECO:0007669"/>
    <property type="project" value="UniProtKB-KW"/>
</dbReference>
<dbReference type="NCBIfam" id="NF045808">
    <property type="entry name" value="PT-DNA_restrict"/>
    <property type="match status" value="1"/>
</dbReference>
<dbReference type="InterPro" id="IPR058813">
    <property type="entry name" value="DNA-SBD_ScoMcrA"/>
</dbReference>
<keyword evidence="4" id="KW-1185">Reference proteome</keyword>
<evidence type="ECO:0000313" key="3">
    <source>
        <dbReference type="EMBL" id="GAA2026027.1"/>
    </source>
</evidence>